<evidence type="ECO:0000313" key="1">
    <source>
        <dbReference type="EMBL" id="QJA69830.1"/>
    </source>
</evidence>
<dbReference type="EMBL" id="MT141739">
    <property type="protein sequence ID" value="QJA69830.1"/>
    <property type="molecule type" value="Genomic_DNA"/>
</dbReference>
<accession>A0A6M3JJ64</accession>
<organism evidence="1">
    <name type="scientific">viral metagenome</name>
    <dbReference type="NCBI Taxonomy" id="1070528"/>
    <lineage>
        <taxon>unclassified sequences</taxon>
        <taxon>metagenomes</taxon>
        <taxon>organismal metagenomes</taxon>
    </lineage>
</organism>
<sequence>MRTIQRRTLGETNKCPVCGQINTYELTNPCPHIINVIQTAGRSQIGWQEYNQWTYEVPLSHKYLLGI</sequence>
<proteinExistence type="predicted"/>
<reference evidence="1" key="1">
    <citation type="submission" date="2020-03" db="EMBL/GenBank/DDBJ databases">
        <title>The deep terrestrial virosphere.</title>
        <authorList>
            <person name="Holmfeldt K."/>
            <person name="Nilsson E."/>
            <person name="Simone D."/>
            <person name="Lopez-Fernandez M."/>
            <person name="Wu X."/>
            <person name="de Brujin I."/>
            <person name="Lundin D."/>
            <person name="Andersson A."/>
            <person name="Bertilsson S."/>
            <person name="Dopson M."/>
        </authorList>
    </citation>
    <scope>NUCLEOTIDE SEQUENCE</scope>
    <source>
        <strain evidence="1">MM415A04249</strain>
    </source>
</reference>
<dbReference type="AlphaFoldDB" id="A0A6M3JJ64"/>
<protein>
    <submittedName>
        <fullName evidence="1">Uncharacterized protein</fullName>
    </submittedName>
</protein>
<gene>
    <name evidence="1" type="ORF">MM415A04249_0009</name>
</gene>
<name>A0A6M3JJ64_9ZZZZ</name>